<dbReference type="Pfam" id="PF05050">
    <property type="entry name" value="Methyltransf_21"/>
    <property type="match status" value="1"/>
</dbReference>
<dbReference type="InterPro" id="IPR029063">
    <property type="entry name" value="SAM-dependent_MTases_sf"/>
</dbReference>
<dbReference type="GO" id="GO:0008168">
    <property type="term" value="F:methyltransferase activity"/>
    <property type="evidence" value="ECO:0007669"/>
    <property type="project" value="UniProtKB-KW"/>
</dbReference>
<reference evidence="2 3" key="1">
    <citation type="journal article" date="2015" name="Nature">
        <title>rRNA introns, odd ribosomes, and small enigmatic genomes across a large radiation of phyla.</title>
        <authorList>
            <person name="Brown C.T."/>
            <person name="Hug L.A."/>
            <person name="Thomas B.C."/>
            <person name="Sharon I."/>
            <person name="Castelle C.J."/>
            <person name="Singh A."/>
            <person name="Wilkins M.J."/>
            <person name="Williams K.H."/>
            <person name="Banfield J.F."/>
        </authorList>
    </citation>
    <scope>NUCLEOTIDE SEQUENCE [LARGE SCALE GENOMIC DNA]</scope>
</reference>
<proteinExistence type="predicted"/>
<dbReference type="PANTHER" id="PTHR34203:SF15">
    <property type="entry name" value="SLL1173 PROTEIN"/>
    <property type="match status" value="1"/>
</dbReference>
<keyword evidence="2" id="KW-0808">Transferase</keyword>
<gene>
    <name evidence="2" type="ORF">UT34_C0001G0043</name>
</gene>
<dbReference type="AlphaFoldDB" id="A0A0G0MS47"/>
<accession>A0A0G0MS47</accession>
<dbReference type="NCBIfam" id="TIGR01444">
    <property type="entry name" value="fkbM_fam"/>
    <property type="match status" value="1"/>
</dbReference>
<dbReference type="InterPro" id="IPR006342">
    <property type="entry name" value="FkbM_mtfrase"/>
</dbReference>
<dbReference type="PANTHER" id="PTHR34203">
    <property type="entry name" value="METHYLTRANSFERASE, FKBM FAMILY PROTEIN"/>
    <property type="match status" value="1"/>
</dbReference>
<dbReference type="InterPro" id="IPR052514">
    <property type="entry name" value="SAM-dependent_MTase"/>
</dbReference>
<protein>
    <submittedName>
        <fullName evidence="2">Methyltransferase FkbM family protein</fullName>
    </submittedName>
</protein>
<dbReference type="SUPFAM" id="SSF53335">
    <property type="entry name" value="S-adenosyl-L-methionine-dependent methyltransferases"/>
    <property type="match status" value="1"/>
</dbReference>
<comment type="caution">
    <text evidence="2">The sequence shown here is derived from an EMBL/GenBank/DDBJ whole genome shotgun (WGS) entry which is preliminary data.</text>
</comment>
<dbReference type="GO" id="GO:0032259">
    <property type="term" value="P:methylation"/>
    <property type="evidence" value="ECO:0007669"/>
    <property type="project" value="UniProtKB-KW"/>
</dbReference>
<feature type="domain" description="Methyltransferase FkbM" evidence="1">
    <location>
        <begin position="47"/>
        <end position="205"/>
    </location>
</feature>
<evidence type="ECO:0000313" key="3">
    <source>
        <dbReference type="Proteomes" id="UP000034799"/>
    </source>
</evidence>
<dbReference type="Gene3D" id="3.40.50.150">
    <property type="entry name" value="Vaccinia Virus protein VP39"/>
    <property type="match status" value="1"/>
</dbReference>
<name>A0A0G0MS47_9BACT</name>
<sequence>MPTYKTKLRNYEIRFPNSEEYHIIKNEIFNSDAYDFETSTAEPVIIDCGAHIGLSVLYFKTLFSNAQIHAFEPNPEAFKFLEENISINNLSNVKVYRKAVDTKAGCKSLFIDLNDYWFSNSSYSRGTWKGAEKDVTVEIETVDIKEVVNNLLKTHKFIDLLKLDIEGYEVKIIKHIQEQLKDIKNLIVEYHPVNKKEFTKTLSQIQKYYRNIEYISEGKSFRKPDLNNLFVVKAFN</sequence>
<dbReference type="EMBL" id="LBWK01000001">
    <property type="protein sequence ID" value="KKR06003.1"/>
    <property type="molecule type" value="Genomic_DNA"/>
</dbReference>
<keyword evidence="2" id="KW-0489">Methyltransferase</keyword>
<organism evidence="2 3">
    <name type="scientific">candidate division WS6 bacterium GW2011_GWF2_39_15</name>
    <dbReference type="NCBI Taxonomy" id="1619100"/>
    <lineage>
        <taxon>Bacteria</taxon>
        <taxon>Candidatus Dojkabacteria</taxon>
    </lineage>
</organism>
<dbReference type="STRING" id="1619100.UT34_C0001G0043"/>
<evidence type="ECO:0000313" key="2">
    <source>
        <dbReference type="EMBL" id="KKR06003.1"/>
    </source>
</evidence>
<evidence type="ECO:0000259" key="1">
    <source>
        <dbReference type="Pfam" id="PF05050"/>
    </source>
</evidence>
<dbReference type="Proteomes" id="UP000034799">
    <property type="component" value="Unassembled WGS sequence"/>
</dbReference>